<evidence type="ECO:0000313" key="2">
    <source>
        <dbReference type="EMBL" id="EJK51542.1"/>
    </source>
</evidence>
<accession>K0RXV7</accession>
<proteinExistence type="predicted"/>
<feature type="region of interest" description="Disordered" evidence="1">
    <location>
        <begin position="1"/>
        <end position="106"/>
    </location>
</feature>
<feature type="region of interest" description="Disordered" evidence="1">
    <location>
        <begin position="121"/>
        <end position="193"/>
    </location>
</feature>
<gene>
    <name evidence="2" type="ORF">THAOC_29278</name>
</gene>
<feature type="compositionally biased region" description="Basic and acidic residues" evidence="1">
    <location>
        <begin position="79"/>
        <end position="92"/>
    </location>
</feature>
<feature type="compositionally biased region" description="Low complexity" evidence="1">
    <location>
        <begin position="13"/>
        <end position="28"/>
    </location>
</feature>
<reference evidence="2 3" key="1">
    <citation type="journal article" date="2012" name="Genome Biol.">
        <title>Genome and low-iron response of an oceanic diatom adapted to chronic iron limitation.</title>
        <authorList>
            <person name="Lommer M."/>
            <person name="Specht M."/>
            <person name="Roy A.S."/>
            <person name="Kraemer L."/>
            <person name="Andreson R."/>
            <person name="Gutowska M.A."/>
            <person name="Wolf J."/>
            <person name="Bergner S.V."/>
            <person name="Schilhabel M.B."/>
            <person name="Klostermeier U.C."/>
            <person name="Beiko R.G."/>
            <person name="Rosenstiel P."/>
            <person name="Hippler M."/>
            <person name="Laroche J."/>
        </authorList>
    </citation>
    <scope>NUCLEOTIDE SEQUENCE [LARGE SCALE GENOMIC DNA]</scope>
    <source>
        <strain evidence="2 3">CCMP1005</strain>
    </source>
</reference>
<comment type="caution">
    <text evidence="2">The sequence shown here is derived from an EMBL/GenBank/DDBJ whole genome shotgun (WGS) entry which is preliminary data.</text>
</comment>
<keyword evidence="3" id="KW-1185">Reference proteome</keyword>
<dbReference type="Proteomes" id="UP000266841">
    <property type="component" value="Unassembled WGS sequence"/>
</dbReference>
<organism evidence="2 3">
    <name type="scientific">Thalassiosira oceanica</name>
    <name type="common">Marine diatom</name>
    <dbReference type="NCBI Taxonomy" id="159749"/>
    <lineage>
        <taxon>Eukaryota</taxon>
        <taxon>Sar</taxon>
        <taxon>Stramenopiles</taxon>
        <taxon>Ochrophyta</taxon>
        <taxon>Bacillariophyta</taxon>
        <taxon>Coscinodiscophyceae</taxon>
        <taxon>Thalassiosirophycidae</taxon>
        <taxon>Thalassiosirales</taxon>
        <taxon>Thalassiosiraceae</taxon>
        <taxon>Thalassiosira</taxon>
    </lineage>
</organism>
<evidence type="ECO:0000256" key="1">
    <source>
        <dbReference type="SAM" id="MobiDB-lite"/>
    </source>
</evidence>
<dbReference type="EMBL" id="AGNL01041474">
    <property type="protein sequence ID" value="EJK51542.1"/>
    <property type="molecule type" value="Genomic_DNA"/>
</dbReference>
<feature type="non-terminal residue" evidence="2">
    <location>
        <position position="1"/>
    </location>
</feature>
<protein>
    <submittedName>
        <fullName evidence="2">Uncharacterized protein</fullName>
    </submittedName>
</protein>
<dbReference type="AlphaFoldDB" id="K0RXV7"/>
<sequence length="218" mass="23184">LRGRQSSRRETALSRPSLLLRSASARSLQSGFNSNASGRRRKEKSHDSRKEAGQLVKGPGGFKGRRPRSSSGLPGGQLDKQEVVSRAGRSEGSRAGSGLGPPSANLCWGPMMECSSLRPLGRRAATEGGSATRAAPKGLHGLPPRQVLRRGLPEGPPQAAQEGLQAARGRDQGRAAVQSGPREAGAGLLPTLHSADSVTDDQVFNYERLLHEKDLQWM</sequence>
<name>K0RXV7_THAOC</name>
<evidence type="ECO:0000313" key="3">
    <source>
        <dbReference type="Proteomes" id="UP000266841"/>
    </source>
</evidence>